<evidence type="ECO:0000313" key="2">
    <source>
        <dbReference type="EMBL" id="GAO48398.1"/>
    </source>
</evidence>
<dbReference type="EMBL" id="BACD03000014">
    <property type="protein sequence ID" value="GAO48398.1"/>
    <property type="molecule type" value="Genomic_DNA"/>
</dbReference>
<comment type="caution">
    <text evidence="2">The sequence shown here is derived from an EMBL/GenBank/DDBJ whole genome shotgun (WGS) entry which is preliminary data.</text>
</comment>
<protein>
    <submittedName>
        <fullName evidence="2">Uncharacterized protein</fullName>
    </submittedName>
</protein>
<accession>A0A0E9NF16</accession>
<reference evidence="2 3" key="2">
    <citation type="journal article" date="2014" name="J. Gen. Appl. Microbiol.">
        <title>The early diverging ascomycetous budding yeast Saitoella complicata has three histone deacetylases belonging to the Clr6, Hos2, and Rpd3 lineages.</title>
        <authorList>
            <person name="Nishida H."/>
            <person name="Matsumoto T."/>
            <person name="Kondo S."/>
            <person name="Hamamoto M."/>
            <person name="Yoshikawa H."/>
        </authorList>
    </citation>
    <scope>NUCLEOTIDE SEQUENCE [LARGE SCALE GENOMIC DNA]</scope>
    <source>
        <strain evidence="2 3">NRRL Y-17804</strain>
    </source>
</reference>
<sequence length="92" mass="10571">MKRNNCSLSMAPHRTNDEGQGKTGSLTEGSWTYGDISQGELQHITTSTKLLPPYLYLHLDYRYCNSSHLTKIRIPPTLRVIGILNRYHLLQR</sequence>
<dbReference type="AlphaFoldDB" id="A0A0E9NF16"/>
<keyword evidence="3" id="KW-1185">Reference proteome</keyword>
<gene>
    <name evidence="2" type="ORF">G7K_2571-t1</name>
</gene>
<reference evidence="2 3" key="1">
    <citation type="journal article" date="2011" name="J. Gen. Appl. Microbiol.">
        <title>Draft genome sequencing of the enigmatic yeast Saitoella complicata.</title>
        <authorList>
            <person name="Nishida H."/>
            <person name="Hamamoto M."/>
            <person name="Sugiyama J."/>
        </authorList>
    </citation>
    <scope>NUCLEOTIDE SEQUENCE [LARGE SCALE GENOMIC DNA]</scope>
    <source>
        <strain evidence="2 3">NRRL Y-17804</strain>
    </source>
</reference>
<reference evidence="2 3" key="3">
    <citation type="journal article" date="2015" name="Genome Announc.">
        <title>Draft Genome Sequence of the Archiascomycetous Yeast Saitoella complicata.</title>
        <authorList>
            <person name="Yamauchi K."/>
            <person name="Kondo S."/>
            <person name="Hamamoto M."/>
            <person name="Takahashi Y."/>
            <person name="Ogura Y."/>
            <person name="Hayashi T."/>
            <person name="Nishida H."/>
        </authorList>
    </citation>
    <scope>NUCLEOTIDE SEQUENCE [LARGE SCALE GENOMIC DNA]</scope>
    <source>
        <strain evidence="2 3">NRRL Y-17804</strain>
    </source>
</reference>
<evidence type="ECO:0000256" key="1">
    <source>
        <dbReference type="SAM" id="MobiDB-lite"/>
    </source>
</evidence>
<proteinExistence type="predicted"/>
<name>A0A0E9NF16_SAICN</name>
<organism evidence="2 3">
    <name type="scientific">Saitoella complicata (strain BCRC 22490 / CBS 7301 / JCM 7358 / NBRC 10748 / NRRL Y-17804)</name>
    <dbReference type="NCBI Taxonomy" id="698492"/>
    <lineage>
        <taxon>Eukaryota</taxon>
        <taxon>Fungi</taxon>
        <taxon>Dikarya</taxon>
        <taxon>Ascomycota</taxon>
        <taxon>Taphrinomycotina</taxon>
        <taxon>Taphrinomycotina incertae sedis</taxon>
        <taxon>Saitoella</taxon>
    </lineage>
</organism>
<feature type="region of interest" description="Disordered" evidence="1">
    <location>
        <begin position="1"/>
        <end position="26"/>
    </location>
</feature>
<dbReference type="Proteomes" id="UP000033140">
    <property type="component" value="Unassembled WGS sequence"/>
</dbReference>
<evidence type="ECO:0000313" key="3">
    <source>
        <dbReference type="Proteomes" id="UP000033140"/>
    </source>
</evidence>